<evidence type="ECO:0000256" key="1">
    <source>
        <dbReference type="SAM" id="MobiDB-lite"/>
    </source>
</evidence>
<sequence length="245" mass="27274">MDWKTRYCLWLLGIKTIVRYFNHDVVTHILPPFSSLFPSSFPAFSPLSLGKQKFKGGKQVCGAKKQVLHQLLGLNKGQDNMNTTEPGSNFTFTSDTENITLSSLTTTTVSPTSPQPPSYSSDFHDPEFTIMVVLGLSLLLAGLAAFLAVCRPSEQDGDSEMSCGPGESLTLGRSRSSEPQLKVWKRLGSYRRSYNLSFRRPQHRRPHERESTQASQTAAQQTPQSETSAEPHLTLPCLFDYVTEI</sequence>
<dbReference type="GeneID" id="108889812"/>
<proteinExistence type="predicted"/>
<dbReference type="KEGG" id="lcf:108889812"/>
<feature type="compositionally biased region" description="Low complexity" evidence="1">
    <location>
        <begin position="212"/>
        <end position="228"/>
    </location>
</feature>
<dbReference type="RefSeq" id="XP_018541970.1">
    <property type="nucleotide sequence ID" value="XM_018686454.2"/>
</dbReference>
<feature type="region of interest" description="Disordered" evidence="1">
    <location>
        <begin position="154"/>
        <end position="175"/>
    </location>
</feature>
<feature type="region of interest" description="Disordered" evidence="1">
    <location>
        <begin position="196"/>
        <end position="230"/>
    </location>
</feature>
<keyword evidence="2" id="KW-1133">Transmembrane helix</keyword>
<evidence type="ECO:0000256" key="2">
    <source>
        <dbReference type="SAM" id="Phobius"/>
    </source>
</evidence>
<dbReference type="AlphaFoldDB" id="A0AAJ7PYJ7"/>
<feature type="transmembrane region" description="Helical" evidence="2">
    <location>
        <begin position="128"/>
        <end position="149"/>
    </location>
</feature>
<reference evidence="4" key="1">
    <citation type="submission" date="2025-08" db="UniProtKB">
        <authorList>
            <consortium name="RefSeq"/>
        </authorList>
    </citation>
    <scope>IDENTIFICATION</scope>
    <source>
        <tissue evidence="4">Brain</tissue>
    </source>
</reference>
<keyword evidence="2" id="KW-0472">Membrane</keyword>
<dbReference type="Pfam" id="PF17665">
    <property type="entry name" value="DUF5527"/>
    <property type="match status" value="1"/>
</dbReference>
<dbReference type="PANTHER" id="PTHR38325:SF1">
    <property type="entry name" value="GENE, 17455-RELATED"/>
    <property type="match status" value="1"/>
</dbReference>
<accession>A0AAJ7PYJ7</accession>
<dbReference type="Proteomes" id="UP000694890">
    <property type="component" value="Linkage group LG16_LG22"/>
</dbReference>
<keyword evidence="2" id="KW-0812">Transmembrane</keyword>
<name>A0AAJ7PYJ7_LATCA</name>
<protein>
    <submittedName>
        <fullName evidence="4">Uncharacterized protein LOC108889812 isoform X1</fullName>
    </submittedName>
</protein>
<evidence type="ECO:0000313" key="4">
    <source>
        <dbReference type="RefSeq" id="XP_018541970.1"/>
    </source>
</evidence>
<dbReference type="InterPro" id="IPR039954">
    <property type="entry name" value="DUF5527"/>
</dbReference>
<gene>
    <name evidence="4" type="primary">LOC108889812</name>
</gene>
<dbReference type="PANTHER" id="PTHR38325">
    <property type="entry name" value="MCG55969"/>
    <property type="match status" value="1"/>
</dbReference>
<organism evidence="3 4">
    <name type="scientific">Lates calcarifer</name>
    <name type="common">Barramundi</name>
    <name type="synonym">Holocentrus calcarifer</name>
    <dbReference type="NCBI Taxonomy" id="8187"/>
    <lineage>
        <taxon>Eukaryota</taxon>
        <taxon>Metazoa</taxon>
        <taxon>Chordata</taxon>
        <taxon>Craniata</taxon>
        <taxon>Vertebrata</taxon>
        <taxon>Euteleostomi</taxon>
        <taxon>Actinopterygii</taxon>
        <taxon>Neopterygii</taxon>
        <taxon>Teleostei</taxon>
        <taxon>Neoteleostei</taxon>
        <taxon>Acanthomorphata</taxon>
        <taxon>Carangaria</taxon>
        <taxon>Carangaria incertae sedis</taxon>
        <taxon>Centropomidae</taxon>
        <taxon>Lates</taxon>
    </lineage>
</organism>
<evidence type="ECO:0000313" key="3">
    <source>
        <dbReference type="Proteomes" id="UP000694890"/>
    </source>
</evidence>